<keyword evidence="2" id="KW-1185">Reference proteome</keyword>
<reference evidence="1 2" key="1">
    <citation type="submission" date="2020-10" db="EMBL/GenBank/DDBJ databases">
        <title>The Coptis chinensis genome and diversification of protoberbering-type alkaloids.</title>
        <authorList>
            <person name="Wang B."/>
            <person name="Shu S."/>
            <person name="Song C."/>
            <person name="Liu Y."/>
        </authorList>
    </citation>
    <scope>NUCLEOTIDE SEQUENCE [LARGE SCALE GENOMIC DNA]</scope>
    <source>
        <strain evidence="1">HL-2020</strain>
        <tissue evidence="1">Leaf</tissue>
    </source>
</reference>
<evidence type="ECO:0000313" key="2">
    <source>
        <dbReference type="Proteomes" id="UP000631114"/>
    </source>
</evidence>
<comment type="caution">
    <text evidence="1">The sequence shown here is derived from an EMBL/GenBank/DDBJ whole genome shotgun (WGS) entry which is preliminary data.</text>
</comment>
<proteinExistence type="predicted"/>
<gene>
    <name evidence="1" type="ORF">IFM89_018482</name>
</gene>
<organism evidence="1 2">
    <name type="scientific">Coptis chinensis</name>
    <dbReference type="NCBI Taxonomy" id="261450"/>
    <lineage>
        <taxon>Eukaryota</taxon>
        <taxon>Viridiplantae</taxon>
        <taxon>Streptophyta</taxon>
        <taxon>Embryophyta</taxon>
        <taxon>Tracheophyta</taxon>
        <taxon>Spermatophyta</taxon>
        <taxon>Magnoliopsida</taxon>
        <taxon>Ranunculales</taxon>
        <taxon>Ranunculaceae</taxon>
        <taxon>Coptidoideae</taxon>
        <taxon>Coptis</taxon>
    </lineage>
</organism>
<protein>
    <submittedName>
        <fullName evidence="1">Uncharacterized protein</fullName>
    </submittedName>
</protein>
<evidence type="ECO:0000313" key="1">
    <source>
        <dbReference type="EMBL" id="KAF9621265.1"/>
    </source>
</evidence>
<dbReference type="EMBL" id="JADFTS010000002">
    <property type="protein sequence ID" value="KAF9621265.1"/>
    <property type="molecule type" value="Genomic_DNA"/>
</dbReference>
<name>A0A835M6Q7_9MAGN</name>
<sequence>MPDFRVFTLLFQVFAASMVKPPIYLLKSVIKMKIGSEVPVFQLKLKDKIGALTDNKMEFQCASIHGVDFSGAKAHSDTKQKGYCTQGTYGYMPVERTSGHIIVDIQGERQR</sequence>
<dbReference type="Proteomes" id="UP000631114">
    <property type="component" value="Unassembled WGS sequence"/>
</dbReference>
<accession>A0A835M6Q7</accession>
<dbReference type="AlphaFoldDB" id="A0A835M6Q7"/>